<evidence type="ECO:0000313" key="6">
    <source>
        <dbReference type="Proteomes" id="UP000184782"/>
    </source>
</evidence>
<evidence type="ECO:0000256" key="1">
    <source>
        <dbReference type="ARBA" id="ARBA00008834"/>
    </source>
</evidence>
<dbReference type="AlphaFoldDB" id="A0A1N6ECA7"/>
<dbReference type="GO" id="GO:0004650">
    <property type="term" value="F:polygalacturonase activity"/>
    <property type="evidence" value="ECO:0007669"/>
    <property type="project" value="InterPro"/>
</dbReference>
<gene>
    <name evidence="5" type="ORF">SAMN05421769_0148</name>
</gene>
<dbReference type="STRING" id="59733.SAMN05421769_0148"/>
<dbReference type="Proteomes" id="UP000184782">
    <property type="component" value="Unassembled WGS sequence"/>
</dbReference>
<dbReference type="SUPFAM" id="SSF51126">
    <property type="entry name" value="Pectin lyase-like"/>
    <property type="match status" value="1"/>
</dbReference>
<organism evidence="5 6">
    <name type="scientific">Chryseobacterium scophthalmum</name>
    <dbReference type="NCBI Taxonomy" id="59733"/>
    <lineage>
        <taxon>Bacteria</taxon>
        <taxon>Pseudomonadati</taxon>
        <taxon>Bacteroidota</taxon>
        <taxon>Flavobacteriia</taxon>
        <taxon>Flavobacteriales</taxon>
        <taxon>Weeksellaceae</taxon>
        <taxon>Chryseobacterium group</taxon>
        <taxon>Chryseobacterium</taxon>
    </lineage>
</organism>
<dbReference type="PANTHER" id="PTHR31339">
    <property type="entry name" value="PECTIN LYASE-RELATED"/>
    <property type="match status" value="1"/>
</dbReference>
<dbReference type="InterPro" id="IPR011050">
    <property type="entry name" value="Pectin_lyase_fold/virulence"/>
</dbReference>
<dbReference type="Gene3D" id="2.160.20.10">
    <property type="entry name" value="Single-stranded right-handed beta-helix, Pectin lyase-like"/>
    <property type="match status" value="1"/>
</dbReference>
<accession>A0A1N6ECA7</accession>
<dbReference type="InterPro" id="IPR012334">
    <property type="entry name" value="Pectin_lyas_fold"/>
</dbReference>
<dbReference type="InterPro" id="IPR051801">
    <property type="entry name" value="GH28_Enzymes"/>
</dbReference>
<protein>
    <submittedName>
        <fullName evidence="5">Polygalacturonase</fullName>
    </submittedName>
</protein>
<dbReference type="Pfam" id="PF00295">
    <property type="entry name" value="Glyco_hydro_28"/>
    <property type="match status" value="1"/>
</dbReference>
<evidence type="ECO:0000313" key="5">
    <source>
        <dbReference type="EMBL" id="SIN80601.1"/>
    </source>
</evidence>
<keyword evidence="2 4" id="KW-0378">Hydrolase</keyword>
<comment type="similarity">
    <text evidence="1 4">Belongs to the glycosyl hydrolase 28 family.</text>
</comment>
<evidence type="ECO:0000256" key="4">
    <source>
        <dbReference type="RuleBase" id="RU361169"/>
    </source>
</evidence>
<keyword evidence="3 4" id="KW-0326">Glycosidase</keyword>
<evidence type="ECO:0000256" key="3">
    <source>
        <dbReference type="ARBA" id="ARBA00023295"/>
    </source>
</evidence>
<name>A0A1N6ECA7_9FLAO</name>
<dbReference type="GO" id="GO:0005975">
    <property type="term" value="P:carbohydrate metabolic process"/>
    <property type="evidence" value="ECO:0007669"/>
    <property type="project" value="InterPro"/>
</dbReference>
<dbReference type="InterPro" id="IPR000743">
    <property type="entry name" value="Glyco_hydro_28"/>
</dbReference>
<evidence type="ECO:0000256" key="2">
    <source>
        <dbReference type="ARBA" id="ARBA00022801"/>
    </source>
</evidence>
<dbReference type="PANTHER" id="PTHR31339:SF9">
    <property type="entry name" value="PLASMIN AND FIBRONECTIN-BINDING PROTEIN A"/>
    <property type="match status" value="1"/>
</dbReference>
<keyword evidence="6" id="KW-1185">Reference proteome</keyword>
<sequence>MNENYFTDFCVFLTAIHKDQIIQQYKYIMKFPNTSKFIGSLLILALCSTGLKSQDKFPDGTVIPKWFKENKPTDISKLGKKYIITDFGVKNDSTILQTKQLQNIIDEASKNGGVIVVPKGTFLISSIFFKQGTHLHLENGAKLKGSDDINDFPVVTTRMEGQTVKYFPALINADGLDGFTISGKGTLDGNGLRFWKSFWKRREWNPKCTNMDEMRPRIIYVSNSKNVQVEGITIKNSPFWSTHYYKSHFVKLLNLTILAPKEPVKAPSTDAVDIDACTNFLIKNCYMSVNDDAIALKGGKGPKADKDPNNGENRNILIEDNSFGFCHSVLTCGSESIHNYNVVLRNSTVKDASRLLHLKMRPDTPQHYEYLTVENITGNVKTFLYVKGWNQFFDLKGEERPRKGLANNITIKNIDLSCETAFSIEKSDLFDLKDFTLENFKIKALKPEMQNLNYIQNLKQKNIKVEQVASLTQSYDKKDDSDIAAK</sequence>
<dbReference type="EMBL" id="FSRQ01000001">
    <property type="protein sequence ID" value="SIN80601.1"/>
    <property type="molecule type" value="Genomic_DNA"/>
</dbReference>
<reference evidence="6" key="1">
    <citation type="submission" date="2016-12" db="EMBL/GenBank/DDBJ databases">
        <authorList>
            <person name="Varghese N."/>
            <person name="Submissions S."/>
        </authorList>
    </citation>
    <scope>NUCLEOTIDE SEQUENCE [LARGE SCALE GENOMIC DNA]</scope>
    <source>
        <strain evidence="6">DSM 16779</strain>
    </source>
</reference>
<proteinExistence type="inferred from homology"/>